<sequence>MKYTANDIREKSFEKNFRGYNQEEVTEFLKSLSDEWDHLIQEKNELERRLETVEKEAKKLKDVEGSLFRTLKTAEDTGAAIIEEANKAAEDMLKDAHQNADSMVNAAKVQAQKMLENAEMKAEETLAALKKNIKSAVRDYEALVNNRLLVIKNLKRITNELEETVGNAEQGLELSALDSINALLENLDGNPVSKLSSFSQESQTESVEVSSTTITPIEMEQEADNTEDVSEESAVEAVGPTETEQAVAQAENEPTSKPKDTIEDGNTEEVEGKKDEEEDNNQKNKKEGSFFDQLD</sequence>
<evidence type="ECO:0000256" key="7">
    <source>
        <dbReference type="SAM" id="MobiDB-lite"/>
    </source>
</evidence>
<comment type="caution">
    <text evidence="8">The sequence shown here is derived from an EMBL/GenBank/DDBJ whole genome shotgun (WGS) entry which is preliminary data.</text>
</comment>
<dbReference type="PATRIC" id="fig|1225176.3.peg.2118"/>
<dbReference type="Proteomes" id="UP000004478">
    <property type="component" value="Unassembled WGS sequence"/>
</dbReference>
<dbReference type="Gene3D" id="6.10.250.660">
    <property type="match status" value="1"/>
</dbReference>
<feature type="compositionally biased region" description="Acidic residues" evidence="7">
    <location>
        <begin position="219"/>
        <end position="234"/>
    </location>
</feature>
<evidence type="ECO:0000256" key="5">
    <source>
        <dbReference type="ARBA" id="ARBA00023306"/>
    </source>
</evidence>
<evidence type="ECO:0000256" key="1">
    <source>
        <dbReference type="ARBA" id="ARBA00004496"/>
    </source>
</evidence>
<feature type="compositionally biased region" description="Low complexity" evidence="7">
    <location>
        <begin position="196"/>
        <end position="213"/>
    </location>
</feature>
<dbReference type="GO" id="GO:0005737">
    <property type="term" value="C:cytoplasm"/>
    <property type="evidence" value="ECO:0007669"/>
    <property type="project" value="UniProtKB-SubCell"/>
</dbReference>
<protein>
    <submittedName>
        <fullName evidence="8">Minicell-associated protein DivIVA</fullName>
    </submittedName>
</protein>
<organism evidence="8 9">
    <name type="scientific">Cecembia lonarensis (strain CCUG 58316 / KCTC 22772 / LW9)</name>
    <dbReference type="NCBI Taxonomy" id="1225176"/>
    <lineage>
        <taxon>Bacteria</taxon>
        <taxon>Pseudomonadati</taxon>
        <taxon>Bacteroidota</taxon>
        <taxon>Cytophagia</taxon>
        <taxon>Cytophagales</taxon>
        <taxon>Cyclobacteriaceae</taxon>
        <taxon>Cecembia</taxon>
    </lineage>
</organism>
<dbReference type="GO" id="GO:0051301">
    <property type="term" value="P:cell division"/>
    <property type="evidence" value="ECO:0007669"/>
    <property type="project" value="UniProtKB-KW"/>
</dbReference>
<keyword evidence="3" id="KW-0132">Cell division</keyword>
<dbReference type="EMBL" id="AMGM01000026">
    <property type="protein sequence ID" value="EKB49416.1"/>
    <property type="molecule type" value="Genomic_DNA"/>
</dbReference>
<feature type="coiled-coil region" evidence="6">
    <location>
        <begin position="29"/>
        <end position="171"/>
    </location>
</feature>
<dbReference type="PANTHER" id="PTHR35794">
    <property type="entry name" value="CELL DIVISION PROTEIN DIVIVA"/>
    <property type="match status" value="1"/>
</dbReference>
<evidence type="ECO:0000256" key="6">
    <source>
        <dbReference type="SAM" id="Coils"/>
    </source>
</evidence>
<dbReference type="InterPro" id="IPR019933">
    <property type="entry name" value="DivIVA_domain"/>
</dbReference>
<dbReference type="RefSeq" id="WP_009185015.1">
    <property type="nucleotide sequence ID" value="NZ_AMGM01000026.1"/>
</dbReference>
<dbReference type="Gene3D" id="1.20.5.2950">
    <property type="match status" value="1"/>
</dbReference>
<comment type="subcellular location">
    <subcellularLocation>
        <location evidence="1">Cytoplasm</location>
    </subcellularLocation>
</comment>
<evidence type="ECO:0000256" key="3">
    <source>
        <dbReference type="ARBA" id="ARBA00022618"/>
    </source>
</evidence>
<keyword evidence="9" id="KW-1185">Reference proteome</keyword>
<evidence type="ECO:0000313" key="9">
    <source>
        <dbReference type="Proteomes" id="UP000004478"/>
    </source>
</evidence>
<evidence type="ECO:0000256" key="4">
    <source>
        <dbReference type="ARBA" id="ARBA00023054"/>
    </source>
</evidence>
<evidence type="ECO:0000256" key="2">
    <source>
        <dbReference type="ARBA" id="ARBA00022490"/>
    </source>
</evidence>
<name>K1L3L3_CECL9</name>
<keyword evidence="5" id="KW-0131">Cell cycle</keyword>
<dbReference type="PANTHER" id="PTHR35794:SF1">
    <property type="entry name" value="CELL CYCLE PROTEIN GPSB"/>
    <property type="match status" value="1"/>
</dbReference>
<dbReference type="OrthoDB" id="9815492at2"/>
<evidence type="ECO:0000313" key="8">
    <source>
        <dbReference type="EMBL" id="EKB49416.1"/>
    </source>
</evidence>
<dbReference type="NCBIfam" id="TIGR03544">
    <property type="entry name" value="DivI1A_domain"/>
    <property type="match status" value="1"/>
</dbReference>
<dbReference type="AlphaFoldDB" id="K1L3L3"/>
<feature type="region of interest" description="Disordered" evidence="7">
    <location>
        <begin position="193"/>
        <end position="295"/>
    </location>
</feature>
<reference evidence="8 9" key="1">
    <citation type="journal article" date="2012" name="J. Bacteriol.">
        <title>Draft Genome Sequence of Cecembia lonarensis Strain LW9T, Isolated from Lonar Lake, a Haloalkaline Lake in India.</title>
        <authorList>
            <person name="Shivaji S."/>
            <person name="Ara S."/>
            <person name="Singh A."/>
            <person name="Pinnaka A.K."/>
        </authorList>
    </citation>
    <scope>NUCLEOTIDE SEQUENCE [LARGE SCALE GENOMIC DNA]</scope>
    <source>
        <strain evidence="8 9">LW9</strain>
    </source>
</reference>
<feature type="compositionally biased region" description="Basic and acidic residues" evidence="7">
    <location>
        <begin position="270"/>
        <end position="289"/>
    </location>
</feature>
<keyword evidence="4 6" id="KW-0175">Coiled coil</keyword>
<accession>K1L3L3</accession>
<gene>
    <name evidence="8" type="primary">divIVA</name>
    <name evidence="8" type="ORF">B879_01985</name>
</gene>
<dbReference type="InterPro" id="IPR007793">
    <property type="entry name" value="DivIVA_fam"/>
</dbReference>
<proteinExistence type="predicted"/>
<keyword evidence="2" id="KW-0963">Cytoplasm</keyword>
<dbReference type="Pfam" id="PF05103">
    <property type="entry name" value="DivIVA"/>
    <property type="match status" value="1"/>
</dbReference>